<dbReference type="SUPFAM" id="SSF48371">
    <property type="entry name" value="ARM repeat"/>
    <property type="match status" value="1"/>
</dbReference>
<name>A0A0F9JMY8_9ZZZZ</name>
<dbReference type="GO" id="GO:0016491">
    <property type="term" value="F:oxidoreductase activity"/>
    <property type="evidence" value="ECO:0007669"/>
    <property type="project" value="TreeGrafter"/>
</dbReference>
<dbReference type="PANTHER" id="PTHR12697">
    <property type="entry name" value="PBS LYASE HEAT-LIKE PROTEIN"/>
    <property type="match status" value="1"/>
</dbReference>
<sequence length="411" mass="43772">MAVLAVASGMAFALFVGLHYRGPEAKARRLIAELRGFPPGVMERWLLRLHLAKPRAVRQPEEVVRDLAELGEPAARAVIAASWGGPPAWEVLWQIGMPAVPIVVENLQAPDPMVRADCARSLIFPWAFVVGHIDPDWDMVDQSMPEDQVDRMTADVIAQAGPALIRALKDKHPYVRQEAASSLAYMSDVAGQALPALLEALADDDPGASKAAARAMANLWPSSGLPRAVEDRLVSCLRDTREHVRLNAAWALGAIGRPGADVVARSLEGLLESDSLSIRAVAGIALSEIGPPDRRNVAALIEGLSDGSPALREACAMRLEDMASSPPDVVTALGHMPLDEVMSGLTNALVDDVAEVRRLAAGALREIGPVSGAITPAAVRRAINALKGACQDDSAWVRDTAEEALRGFARN</sequence>
<dbReference type="EMBL" id="LAZR01015852">
    <property type="protein sequence ID" value="KKM07076.1"/>
    <property type="molecule type" value="Genomic_DNA"/>
</dbReference>
<dbReference type="Pfam" id="PF13646">
    <property type="entry name" value="HEAT_2"/>
    <property type="match status" value="1"/>
</dbReference>
<evidence type="ECO:0000313" key="1">
    <source>
        <dbReference type="EMBL" id="KKM07076.1"/>
    </source>
</evidence>
<dbReference type="InterPro" id="IPR011989">
    <property type="entry name" value="ARM-like"/>
</dbReference>
<accession>A0A0F9JMY8</accession>
<comment type="caution">
    <text evidence="1">The sequence shown here is derived from an EMBL/GenBank/DDBJ whole genome shotgun (WGS) entry which is preliminary data.</text>
</comment>
<organism evidence="1">
    <name type="scientific">marine sediment metagenome</name>
    <dbReference type="NCBI Taxonomy" id="412755"/>
    <lineage>
        <taxon>unclassified sequences</taxon>
        <taxon>metagenomes</taxon>
        <taxon>ecological metagenomes</taxon>
    </lineage>
</organism>
<dbReference type="InterPro" id="IPR016024">
    <property type="entry name" value="ARM-type_fold"/>
</dbReference>
<evidence type="ECO:0008006" key="2">
    <source>
        <dbReference type="Google" id="ProtNLM"/>
    </source>
</evidence>
<dbReference type="PANTHER" id="PTHR12697:SF5">
    <property type="entry name" value="DEOXYHYPUSINE HYDROXYLASE"/>
    <property type="match status" value="1"/>
</dbReference>
<gene>
    <name evidence="1" type="ORF">LCGC14_1737580</name>
</gene>
<reference evidence="1" key="1">
    <citation type="journal article" date="2015" name="Nature">
        <title>Complex archaea that bridge the gap between prokaryotes and eukaryotes.</title>
        <authorList>
            <person name="Spang A."/>
            <person name="Saw J.H."/>
            <person name="Jorgensen S.L."/>
            <person name="Zaremba-Niedzwiedzka K."/>
            <person name="Martijn J."/>
            <person name="Lind A.E."/>
            <person name="van Eijk R."/>
            <person name="Schleper C."/>
            <person name="Guy L."/>
            <person name="Ettema T.J."/>
        </authorList>
    </citation>
    <scope>NUCLEOTIDE SEQUENCE</scope>
</reference>
<dbReference type="SMART" id="SM00567">
    <property type="entry name" value="EZ_HEAT"/>
    <property type="match status" value="6"/>
</dbReference>
<dbReference type="AlphaFoldDB" id="A0A0F9JMY8"/>
<proteinExistence type="predicted"/>
<protein>
    <recommendedName>
        <fullName evidence="2">HEAT repeat domain-containing protein</fullName>
    </recommendedName>
</protein>
<dbReference type="InterPro" id="IPR004155">
    <property type="entry name" value="PBS_lyase_HEAT"/>
</dbReference>
<dbReference type="Gene3D" id="1.25.10.10">
    <property type="entry name" value="Leucine-rich Repeat Variant"/>
    <property type="match status" value="3"/>
</dbReference>